<organism evidence="3 4">
    <name type="scientific">Malassezia obtusa</name>
    <dbReference type="NCBI Taxonomy" id="76774"/>
    <lineage>
        <taxon>Eukaryota</taxon>
        <taxon>Fungi</taxon>
        <taxon>Dikarya</taxon>
        <taxon>Basidiomycota</taxon>
        <taxon>Ustilaginomycotina</taxon>
        <taxon>Malasseziomycetes</taxon>
        <taxon>Malasseziales</taxon>
        <taxon>Malasseziaceae</taxon>
        <taxon>Malassezia</taxon>
    </lineage>
</organism>
<evidence type="ECO:0000313" key="3">
    <source>
        <dbReference type="EMBL" id="WFD02180.1"/>
    </source>
</evidence>
<proteinExistence type="predicted"/>
<evidence type="ECO:0000256" key="2">
    <source>
        <dbReference type="SAM" id="Phobius"/>
    </source>
</evidence>
<evidence type="ECO:0000313" key="4">
    <source>
        <dbReference type="Proteomes" id="UP001214603"/>
    </source>
</evidence>
<keyword evidence="4" id="KW-1185">Reference proteome</keyword>
<feature type="transmembrane region" description="Helical" evidence="2">
    <location>
        <begin position="108"/>
        <end position="132"/>
    </location>
</feature>
<name>A0AAF0IR25_9BASI</name>
<feature type="transmembrane region" description="Helical" evidence="2">
    <location>
        <begin position="37"/>
        <end position="58"/>
    </location>
</feature>
<keyword evidence="2" id="KW-0812">Transmembrane</keyword>
<dbReference type="Proteomes" id="UP001214603">
    <property type="component" value="Chromosome 1"/>
</dbReference>
<keyword evidence="2" id="KW-1133">Transmembrane helix</keyword>
<reference evidence="3" key="1">
    <citation type="submission" date="2023-03" db="EMBL/GenBank/DDBJ databases">
        <title>Mating type loci evolution in Malassezia.</title>
        <authorList>
            <person name="Coelho M.A."/>
        </authorList>
    </citation>
    <scope>NUCLEOTIDE SEQUENCE</scope>
    <source>
        <strain evidence="3">CBS 7876</strain>
    </source>
</reference>
<evidence type="ECO:0000256" key="1">
    <source>
        <dbReference type="SAM" id="MobiDB-lite"/>
    </source>
</evidence>
<sequence>MRDSAPAAPGAPGPAPDAAHLSPLDAASQRLALDKHYVLGFSAVAFLSGVAGAMVYSAHTPPAAPQVGALRTAPTRQGLGVLHKTPQGLPAGVEAPAPDTSARSDGPLLAFGAFSLATAIVGGVSLAVVFAVRQALNISTVEEFADWMHANMPRIGRSSALARYVPAVATGPEPAGWAGPPPADLAERMNATEDPVEWAQLARLQLDHELAEHHAAREERRRLRAQHAQ</sequence>
<dbReference type="AlphaFoldDB" id="A0AAF0IR25"/>
<keyword evidence="2" id="KW-0472">Membrane</keyword>
<protein>
    <submittedName>
        <fullName evidence="3">Uncharacterized protein</fullName>
    </submittedName>
</protein>
<feature type="region of interest" description="Disordered" evidence="1">
    <location>
        <begin position="1"/>
        <end position="21"/>
    </location>
</feature>
<gene>
    <name evidence="3" type="ORF">MOBT1_000861</name>
</gene>
<dbReference type="EMBL" id="CP119934">
    <property type="protein sequence ID" value="WFD02180.1"/>
    <property type="molecule type" value="Genomic_DNA"/>
</dbReference>
<accession>A0AAF0IR25</accession>